<dbReference type="PROSITE" id="PS51462">
    <property type="entry name" value="NUDIX"/>
    <property type="match status" value="1"/>
</dbReference>
<organism evidence="7 8">
    <name type="scientific">Actinocorallia herbida</name>
    <dbReference type="NCBI Taxonomy" id="58109"/>
    <lineage>
        <taxon>Bacteria</taxon>
        <taxon>Bacillati</taxon>
        <taxon>Actinomycetota</taxon>
        <taxon>Actinomycetes</taxon>
        <taxon>Streptosporangiales</taxon>
        <taxon>Thermomonosporaceae</taxon>
        <taxon>Actinocorallia</taxon>
    </lineage>
</organism>
<dbReference type="Pfam" id="PF00293">
    <property type="entry name" value="NUDIX"/>
    <property type="match status" value="1"/>
</dbReference>
<dbReference type="PANTHER" id="PTHR43046">
    <property type="entry name" value="GDP-MANNOSE MANNOSYL HYDROLASE"/>
    <property type="match status" value="1"/>
</dbReference>
<evidence type="ECO:0000256" key="1">
    <source>
        <dbReference type="ARBA" id="ARBA00001946"/>
    </source>
</evidence>
<keyword evidence="3 5" id="KW-0378">Hydrolase</keyword>
<dbReference type="CDD" id="cd04685">
    <property type="entry name" value="NUDIX_Hydrolase"/>
    <property type="match status" value="1"/>
</dbReference>
<dbReference type="PROSITE" id="PS00893">
    <property type="entry name" value="NUDIX_BOX"/>
    <property type="match status" value="1"/>
</dbReference>
<keyword evidence="4" id="KW-0460">Magnesium</keyword>
<accession>A0A3N1CSZ9</accession>
<dbReference type="GO" id="GO:0016787">
    <property type="term" value="F:hydrolase activity"/>
    <property type="evidence" value="ECO:0007669"/>
    <property type="project" value="UniProtKB-KW"/>
</dbReference>
<comment type="similarity">
    <text evidence="2 5">Belongs to the Nudix hydrolase family.</text>
</comment>
<name>A0A3N1CSZ9_9ACTN</name>
<dbReference type="OrthoDB" id="9804442at2"/>
<dbReference type="InterPro" id="IPR020476">
    <property type="entry name" value="Nudix_hydrolase"/>
</dbReference>
<dbReference type="AlphaFoldDB" id="A0A3N1CSZ9"/>
<dbReference type="InterPro" id="IPR020084">
    <property type="entry name" value="NUDIX_hydrolase_CS"/>
</dbReference>
<evidence type="ECO:0000256" key="2">
    <source>
        <dbReference type="ARBA" id="ARBA00005582"/>
    </source>
</evidence>
<dbReference type="Proteomes" id="UP000272400">
    <property type="component" value="Unassembled WGS sequence"/>
</dbReference>
<keyword evidence="8" id="KW-1185">Reference proteome</keyword>
<dbReference type="InterPro" id="IPR015797">
    <property type="entry name" value="NUDIX_hydrolase-like_dom_sf"/>
</dbReference>
<evidence type="ECO:0000313" key="7">
    <source>
        <dbReference type="EMBL" id="ROO84441.1"/>
    </source>
</evidence>
<dbReference type="SUPFAM" id="SSF55811">
    <property type="entry name" value="Nudix"/>
    <property type="match status" value="1"/>
</dbReference>
<dbReference type="Gene3D" id="3.90.79.10">
    <property type="entry name" value="Nucleoside Triphosphate Pyrophosphohydrolase"/>
    <property type="match status" value="1"/>
</dbReference>
<sequence length="156" mass="17370">MRAMTTPPIRKAARAILLDPEHRVLLLRYDENGGFWATPGGSLDPGETPQTALARELREELGITAVDLGPELAIRTKDHPVGGRPARQVETYFAAHIALDQVRPEQASHPDNIQEHRWWTLTDITKADQTIYPIQLGDIVRDYLETGPPAHPVSLT</sequence>
<evidence type="ECO:0000313" key="8">
    <source>
        <dbReference type="Proteomes" id="UP000272400"/>
    </source>
</evidence>
<dbReference type="EMBL" id="RJKE01000001">
    <property type="protein sequence ID" value="ROO84441.1"/>
    <property type="molecule type" value="Genomic_DNA"/>
</dbReference>
<dbReference type="InterPro" id="IPR000086">
    <property type="entry name" value="NUDIX_hydrolase_dom"/>
</dbReference>
<comment type="cofactor">
    <cofactor evidence="1">
        <name>Mg(2+)</name>
        <dbReference type="ChEBI" id="CHEBI:18420"/>
    </cofactor>
</comment>
<gene>
    <name evidence="7" type="ORF">EDD29_1965</name>
</gene>
<reference evidence="7 8" key="1">
    <citation type="submission" date="2018-11" db="EMBL/GenBank/DDBJ databases">
        <title>Sequencing the genomes of 1000 actinobacteria strains.</title>
        <authorList>
            <person name="Klenk H.-P."/>
        </authorList>
    </citation>
    <scope>NUCLEOTIDE SEQUENCE [LARGE SCALE GENOMIC DNA]</scope>
    <source>
        <strain evidence="7 8">DSM 44254</strain>
    </source>
</reference>
<evidence type="ECO:0000259" key="6">
    <source>
        <dbReference type="PROSITE" id="PS51462"/>
    </source>
</evidence>
<comment type="caution">
    <text evidence="7">The sequence shown here is derived from an EMBL/GenBank/DDBJ whole genome shotgun (WGS) entry which is preliminary data.</text>
</comment>
<dbReference type="PANTHER" id="PTHR43046:SF12">
    <property type="entry name" value="GDP-MANNOSE MANNOSYL HYDROLASE"/>
    <property type="match status" value="1"/>
</dbReference>
<evidence type="ECO:0000256" key="4">
    <source>
        <dbReference type="ARBA" id="ARBA00022842"/>
    </source>
</evidence>
<evidence type="ECO:0000256" key="3">
    <source>
        <dbReference type="ARBA" id="ARBA00022801"/>
    </source>
</evidence>
<dbReference type="PRINTS" id="PR00502">
    <property type="entry name" value="NUDIXFAMILY"/>
</dbReference>
<feature type="domain" description="Nudix hydrolase" evidence="6">
    <location>
        <begin position="8"/>
        <end position="142"/>
    </location>
</feature>
<evidence type="ECO:0000256" key="5">
    <source>
        <dbReference type="RuleBase" id="RU003476"/>
    </source>
</evidence>
<proteinExistence type="inferred from homology"/>
<protein>
    <submittedName>
        <fullName evidence="7">ADP-ribose pyrophosphatase YjhB (NUDIX family)</fullName>
    </submittedName>
</protein>